<gene>
    <name evidence="1" type="ORF">P873_05075</name>
</gene>
<keyword evidence="2" id="KW-1185">Reference proteome</keyword>
<dbReference type="AlphaFoldDB" id="A0A091BDM6"/>
<protein>
    <recommendedName>
        <fullName evidence="3">Twin-arginine translocation pathway signal</fullName>
    </recommendedName>
</protein>
<dbReference type="InterPro" id="IPR006311">
    <property type="entry name" value="TAT_signal"/>
</dbReference>
<dbReference type="InterPro" id="IPR011463">
    <property type="entry name" value="DUF1569"/>
</dbReference>
<dbReference type="Proteomes" id="UP000029391">
    <property type="component" value="Unassembled WGS sequence"/>
</dbReference>
<comment type="caution">
    <text evidence="1">The sequence shown here is derived from an EMBL/GenBank/DDBJ whole genome shotgun (WGS) entry which is preliminary data.</text>
</comment>
<dbReference type="eggNOG" id="ENOG5032SVD">
    <property type="taxonomic scope" value="Bacteria"/>
</dbReference>
<proteinExistence type="predicted"/>
<accession>A0A091BDM6</accession>
<reference evidence="1 2" key="1">
    <citation type="submission" date="2013-09" db="EMBL/GenBank/DDBJ databases">
        <title>Genome sequencing of Arenimonas composti.</title>
        <authorList>
            <person name="Chen F."/>
            <person name="Wang G."/>
        </authorList>
    </citation>
    <scope>NUCLEOTIDE SEQUENCE [LARGE SCALE GENOMIC DNA]</scope>
    <source>
        <strain evidence="1 2">TR7-09</strain>
    </source>
</reference>
<organism evidence="1 2">
    <name type="scientific">Arenimonas composti TR7-09 = DSM 18010</name>
    <dbReference type="NCBI Taxonomy" id="1121013"/>
    <lineage>
        <taxon>Bacteria</taxon>
        <taxon>Pseudomonadati</taxon>
        <taxon>Pseudomonadota</taxon>
        <taxon>Gammaproteobacteria</taxon>
        <taxon>Lysobacterales</taxon>
        <taxon>Lysobacteraceae</taxon>
        <taxon>Arenimonas</taxon>
    </lineage>
</organism>
<name>A0A091BDM6_9GAMM</name>
<dbReference type="OrthoDB" id="336237at2"/>
<dbReference type="PROSITE" id="PS51318">
    <property type="entry name" value="TAT"/>
    <property type="match status" value="1"/>
</dbReference>
<evidence type="ECO:0000313" key="2">
    <source>
        <dbReference type="Proteomes" id="UP000029391"/>
    </source>
</evidence>
<dbReference type="EMBL" id="AWXU01000015">
    <property type="protein sequence ID" value="KFN50798.1"/>
    <property type="molecule type" value="Genomic_DNA"/>
</dbReference>
<dbReference type="Pfam" id="PF07606">
    <property type="entry name" value="DUF1569"/>
    <property type="match status" value="1"/>
</dbReference>
<sequence length="179" mass="18554">MKRRTLLKGIATGTAAGLAGGAWWLAGDPAAVAGIADLGAARAWVQRIAASPGARSLTAWPLAQVLEHCAQSIEFSLDGFPEMKPAWFQASAGTLAFRAFARAGAMRHGTTEPIPGAPALAATDVTAASDRLLAALDRFAAHAGPLQPHFAYGALDRAQYTRAHLLHLAEHAGEIDGLA</sequence>
<evidence type="ECO:0000313" key="1">
    <source>
        <dbReference type="EMBL" id="KFN50798.1"/>
    </source>
</evidence>
<evidence type="ECO:0008006" key="3">
    <source>
        <dbReference type="Google" id="ProtNLM"/>
    </source>
</evidence>
<dbReference type="RefSeq" id="WP_026816867.1">
    <property type="nucleotide sequence ID" value="NZ_AUFF01000003.1"/>
</dbReference>
<dbReference type="STRING" id="1121013.GCA_000426365_01597"/>